<dbReference type="InterPro" id="IPR050166">
    <property type="entry name" value="ABC_transporter_ATP-bind"/>
</dbReference>
<dbReference type="GO" id="GO:0005524">
    <property type="term" value="F:ATP binding"/>
    <property type="evidence" value="ECO:0007669"/>
    <property type="project" value="UniProtKB-KW"/>
</dbReference>
<evidence type="ECO:0000313" key="7">
    <source>
        <dbReference type="Proteomes" id="UP000612585"/>
    </source>
</evidence>
<keyword evidence="7" id="KW-1185">Reference proteome</keyword>
<dbReference type="SMART" id="SM00382">
    <property type="entry name" value="AAA"/>
    <property type="match status" value="1"/>
</dbReference>
<evidence type="ECO:0000313" key="6">
    <source>
        <dbReference type="EMBL" id="GIJ59442.1"/>
    </source>
</evidence>
<evidence type="ECO:0000256" key="2">
    <source>
        <dbReference type="ARBA" id="ARBA00022741"/>
    </source>
</evidence>
<dbReference type="GO" id="GO:0016887">
    <property type="term" value="F:ATP hydrolysis activity"/>
    <property type="evidence" value="ECO:0007669"/>
    <property type="project" value="InterPro"/>
</dbReference>
<keyword evidence="1" id="KW-0813">Transport</keyword>
<name>A0A8J4E507_9ACTN</name>
<dbReference type="PANTHER" id="PTHR42788">
    <property type="entry name" value="TAURINE IMPORT ATP-BINDING PROTEIN-RELATED"/>
    <property type="match status" value="1"/>
</dbReference>
<dbReference type="InterPro" id="IPR003439">
    <property type="entry name" value="ABC_transporter-like_ATP-bd"/>
</dbReference>
<feature type="domain" description="ABC transporter" evidence="5">
    <location>
        <begin position="2"/>
        <end position="236"/>
    </location>
</feature>
<feature type="region of interest" description="Disordered" evidence="4">
    <location>
        <begin position="255"/>
        <end position="338"/>
    </location>
</feature>
<feature type="compositionally biased region" description="Low complexity" evidence="4">
    <location>
        <begin position="277"/>
        <end position="323"/>
    </location>
</feature>
<keyword evidence="3" id="KW-0067">ATP-binding</keyword>
<organism evidence="6 7">
    <name type="scientific">Virgisporangium aurantiacum</name>
    <dbReference type="NCBI Taxonomy" id="175570"/>
    <lineage>
        <taxon>Bacteria</taxon>
        <taxon>Bacillati</taxon>
        <taxon>Actinomycetota</taxon>
        <taxon>Actinomycetes</taxon>
        <taxon>Micromonosporales</taxon>
        <taxon>Micromonosporaceae</taxon>
        <taxon>Virgisporangium</taxon>
    </lineage>
</organism>
<dbReference type="Pfam" id="PF00005">
    <property type="entry name" value="ABC_tran"/>
    <property type="match status" value="1"/>
</dbReference>
<comment type="caution">
    <text evidence="6">The sequence shown here is derived from an EMBL/GenBank/DDBJ whole genome shotgun (WGS) entry which is preliminary data.</text>
</comment>
<reference evidence="6" key="1">
    <citation type="submission" date="2021-01" db="EMBL/GenBank/DDBJ databases">
        <title>Whole genome shotgun sequence of Virgisporangium aurantiacum NBRC 16421.</title>
        <authorList>
            <person name="Komaki H."/>
            <person name="Tamura T."/>
        </authorList>
    </citation>
    <scope>NUCLEOTIDE SEQUENCE</scope>
    <source>
        <strain evidence="6">NBRC 16421</strain>
    </source>
</reference>
<dbReference type="PROSITE" id="PS50893">
    <property type="entry name" value="ABC_TRANSPORTER_2"/>
    <property type="match status" value="1"/>
</dbReference>
<dbReference type="AlphaFoldDB" id="A0A8J4E507"/>
<protein>
    <recommendedName>
        <fullName evidence="5">ABC transporter domain-containing protein</fullName>
    </recommendedName>
</protein>
<evidence type="ECO:0000256" key="1">
    <source>
        <dbReference type="ARBA" id="ARBA00022448"/>
    </source>
</evidence>
<gene>
    <name evidence="6" type="ORF">Vau01_069580</name>
</gene>
<dbReference type="InterPro" id="IPR017871">
    <property type="entry name" value="ABC_transporter-like_CS"/>
</dbReference>
<dbReference type="Gene3D" id="3.40.50.300">
    <property type="entry name" value="P-loop containing nucleotide triphosphate hydrolases"/>
    <property type="match status" value="1"/>
</dbReference>
<evidence type="ECO:0000256" key="4">
    <source>
        <dbReference type="SAM" id="MobiDB-lite"/>
    </source>
</evidence>
<accession>A0A8J4E507</accession>
<dbReference type="PANTHER" id="PTHR42788:SF13">
    <property type="entry name" value="ALIPHATIC SULFONATES IMPORT ATP-BINDING PROTEIN SSUB"/>
    <property type="match status" value="1"/>
</dbReference>
<evidence type="ECO:0000256" key="3">
    <source>
        <dbReference type="ARBA" id="ARBA00022840"/>
    </source>
</evidence>
<dbReference type="EMBL" id="BOPG01000047">
    <property type="protein sequence ID" value="GIJ59442.1"/>
    <property type="molecule type" value="Genomic_DNA"/>
</dbReference>
<dbReference type="Proteomes" id="UP000612585">
    <property type="component" value="Unassembled WGS sequence"/>
</dbReference>
<dbReference type="CDD" id="cd03293">
    <property type="entry name" value="ABC_NrtD_SsuB_transporters"/>
    <property type="match status" value="1"/>
</dbReference>
<evidence type="ECO:0000259" key="5">
    <source>
        <dbReference type="PROSITE" id="PS50893"/>
    </source>
</evidence>
<dbReference type="SUPFAM" id="SSF52540">
    <property type="entry name" value="P-loop containing nucleoside triphosphate hydrolases"/>
    <property type="match status" value="1"/>
</dbReference>
<proteinExistence type="predicted"/>
<sequence length="338" mass="37167">MIEVQNVGQIFRSRGKGGQTVEALRDITLNIPEGQFVAVIGRSGCGKSTLLRLIAGLLQPTSGQIVVGGTRVTEPRKDVSMMFQRPALLPWRSALDNVLLPIEVFGWKRSEHQQRAIDLLNMVGLNNFHRRLPHELSGGMQQRVALCRALIQQPRVMLMDEPFSALDALSREEISAELQRIHKELSATTVFVTHSIQEAVLLADKVVVLTSHPGRIRQIIEVNIPQPRSLGFGAHLAEVSQVMAELHELLLSHPQEQLPGGYPGQHQGPGQGPGPQQGPYQGAPPGQQVPQQQVPQQQVPQQQVPQQQVPQQQVPHQQMPPQQYGTPPGHAAPFAGHQ</sequence>
<dbReference type="PROSITE" id="PS00211">
    <property type="entry name" value="ABC_TRANSPORTER_1"/>
    <property type="match status" value="1"/>
</dbReference>
<feature type="compositionally biased region" description="Gly residues" evidence="4">
    <location>
        <begin position="261"/>
        <end position="275"/>
    </location>
</feature>
<keyword evidence="2" id="KW-0547">Nucleotide-binding</keyword>
<dbReference type="InterPro" id="IPR003593">
    <property type="entry name" value="AAA+_ATPase"/>
</dbReference>
<dbReference type="InterPro" id="IPR027417">
    <property type="entry name" value="P-loop_NTPase"/>
</dbReference>